<dbReference type="Proteomes" id="UP000297777">
    <property type="component" value="Unassembled WGS sequence"/>
</dbReference>
<proteinExistence type="predicted"/>
<dbReference type="OrthoDB" id="2906425at2759"/>
<dbReference type="InterPro" id="IPR011009">
    <property type="entry name" value="Kinase-like_dom_sf"/>
</dbReference>
<feature type="domain" description="Aminoglycoside phosphotransferase" evidence="1">
    <location>
        <begin position="362"/>
        <end position="526"/>
    </location>
</feature>
<reference evidence="2 3" key="1">
    <citation type="submission" date="2017-12" db="EMBL/GenBank/DDBJ databases">
        <title>Comparative genomics of Botrytis spp.</title>
        <authorList>
            <person name="Valero-Jimenez C.A."/>
            <person name="Tapia P."/>
            <person name="Veloso J."/>
            <person name="Silva-Moreno E."/>
            <person name="Staats M."/>
            <person name="Valdes J.H."/>
            <person name="Van Kan J.A.L."/>
        </authorList>
    </citation>
    <scope>NUCLEOTIDE SEQUENCE [LARGE SCALE GENOMIC DNA]</scope>
    <source>
        <strain evidence="2 3">Bt9001</strain>
    </source>
</reference>
<dbReference type="EMBL" id="PQXH01000001">
    <property type="protein sequence ID" value="TGO20035.1"/>
    <property type="molecule type" value="Genomic_DNA"/>
</dbReference>
<dbReference type="Pfam" id="PF01636">
    <property type="entry name" value="APH"/>
    <property type="match status" value="1"/>
</dbReference>
<keyword evidence="3" id="KW-1185">Reference proteome</keyword>
<dbReference type="PANTHER" id="PTHR21310">
    <property type="entry name" value="AMINOGLYCOSIDE PHOSPHOTRANSFERASE-RELATED-RELATED"/>
    <property type="match status" value="1"/>
</dbReference>
<evidence type="ECO:0000259" key="1">
    <source>
        <dbReference type="Pfam" id="PF01636"/>
    </source>
</evidence>
<organism evidence="2 3">
    <name type="scientific">Botrytis tulipae</name>
    <dbReference type="NCBI Taxonomy" id="87230"/>
    <lineage>
        <taxon>Eukaryota</taxon>
        <taxon>Fungi</taxon>
        <taxon>Dikarya</taxon>
        <taxon>Ascomycota</taxon>
        <taxon>Pezizomycotina</taxon>
        <taxon>Leotiomycetes</taxon>
        <taxon>Helotiales</taxon>
        <taxon>Sclerotiniaceae</taxon>
        <taxon>Botrytis</taxon>
    </lineage>
</organism>
<dbReference type="CDD" id="cd05120">
    <property type="entry name" value="APH_ChoK_like"/>
    <property type="match status" value="1"/>
</dbReference>
<name>A0A4Z1F6B6_9HELO</name>
<dbReference type="Gene3D" id="3.90.1200.10">
    <property type="match status" value="1"/>
</dbReference>
<protein>
    <recommendedName>
        <fullName evidence="1">Aminoglycoside phosphotransferase domain-containing protein</fullName>
    </recommendedName>
</protein>
<evidence type="ECO:0000313" key="3">
    <source>
        <dbReference type="Proteomes" id="UP000297777"/>
    </source>
</evidence>
<accession>A0A4Z1F6B6</accession>
<dbReference type="PANTHER" id="PTHR21310:SF54">
    <property type="entry name" value="AMINOGLYCOSIDE PHOSPHOTRANSFERASE DOMAIN-CONTAINING PROTEIN"/>
    <property type="match status" value="1"/>
</dbReference>
<dbReference type="AlphaFoldDB" id="A0A4Z1F6B6"/>
<comment type="caution">
    <text evidence="2">The sequence shown here is derived from an EMBL/GenBank/DDBJ whole genome shotgun (WGS) entry which is preliminary data.</text>
</comment>
<sequence>MADINSALDAISSADLSPTEHSLLKHFIEEAVEPEIAAQFIKSIVDQDKSNVENNLRRFKKDWRKLAGRLTVVEPISKPLDALVRERDGPYCTMSMFREGNTRPVPTPVESAHVIPPSFLRDIESAEEGRLLRILETFVSTPNVDRLNTLLSSQIQDNAIALRNLWLLSPSVHKAFRAGHIEVRKSVDDSEDVDTGAMQLETYKLAYKYPEPLKNLFFGNGFHFSGSLEWFKISTTNPTDLPLPSKFLFDIHRRFTTALHLFSIEDQIRRGWPKPTSSNLQKLFGSPITIFKRAFHNFWLWVPDSIRLLCYRHMWTIGKWLYGPEEVRWVQRVPFGLYIKRTRGTSWNESNALNMVERYTSIPAPRSVDVVEDSSQGITFLVMTRLNGESFRRSFHLMSYAERNQFMDDIGNCVTQLRKIPKTTPYLFSDTLGGPMYDHLIPNRIGGPFNTEFDLHTYMYSEVGEGQSLAEIYDGEENIPHGYQSVFTHSDLHYSNLLVDQGRFCGIIDWECAGFKPEYWEFTHASFGVWGFLKKKRSDGGVILYFECNTLPGFKHEGWKGWGTKMTMTNLDSEETFILTSKN</sequence>
<dbReference type="InterPro" id="IPR002575">
    <property type="entry name" value="Aminoglycoside_PTrfase"/>
</dbReference>
<evidence type="ECO:0000313" key="2">
    <source>
        <dbReference type="EMBL" id="TGO20035.1"/>
    </source>
</evidence>
<dbReference type="SUPFAM" id="SSF56112">
    <property type="entry name" value="Protein kinase-like (PK-like)"/>
    <property type="match status" value="1"/>
</dbReference>
<gene>
    <name evidence="2" type="ORF">BTUL_0001g00420</name>
</gene>
<dbReference type="InterPro" id="IPR051678">
    <property type="entry name" value="AGP_Transferase"/>
</dbReference>